<organism evidence="2">
    <name type="scientific">Rodentolepis nana</name>
    <name type="common">Dwarf tapeworm</name>
    <name type="synonym">Hymenolepis nana</name>
    <dbReference type="NCBI Taxonomy" id="102285"/>
    <lineage>
        <taxon>Eukaryota</taxon>
        <taxon>Metazoa</taxon>
        <taxon>Spiralia</taxon>
        <taxon>Lophotrochozoa</taxon>
        <taxon>Platyhelminthes</taxon>
        <taxon>Cestoda</taxon>
        <taxon>Eucestoda</taxon>
        <taxon>Cyclophyllidea</taxon>
        <taxon>Hymenolepididae</taxon>
        <taxon>Rodentolepis</taxon>
    </lineage>
</organism>
<proteinExistence type="predicted"/>
<sequence length="305" mass="33098">LSYQRHAIKPEFHDTLRQACHELFDHGTEAAIRESILATKFLDTIRLIINSNNEYGVDAPMSKFPETLSNASSSPSSSLTSLPTGINERVDLLLRSWGEFAAKYQALIECFQRVPNPILGVNSPPILSTAPAPLAPTSTTVTSESSCLPPPPLLTPAPPVPVHPLWKMSYPRYEQIEHSLPLHAVPSPQMPINSDDGLFVLSLAAGSIASRDTPEMGPLNVDVTSLPVGTSVVPHPHSDIGQRMTEWTQSRPLPPPTPGPSTSITPVGRCRAQSVSSKLDRAQNLFENPINIWPTNNFASEALSK</sequence>
<evidence type="ECO:0000313" key="2">
    <source>
        <dbReference type="WBParaSite" id="HNAJ_0001077301-mRNA-1"/>
    </source>
</evidence>
<dbReference type="AlphaFoldDB" id="A0A0R3TSX1"/>
<name>A0A0R3TSX1_RODNA</name>
<feature type="region of interest" description="Disordered" evidence="1">
    <location>
        <begin position="247"/>
        <end position="268"/>
    </location>
</feature>
<reference evidence="2" key="1">
    <citation type="submission" date="2017-02" db="UniProtKB">
        <authorList>
            <consortium name="WormBaseParasite"/>
        </authorList>
    </citation>
    <scope>IDENTIFICATION</scope>
</reference>
<protein>
    <submittedName>
        <fullName evidence="2">VHS domain-containing protein</fullName>
    </submittedName>
</protein>
<evidence type="ECO:0000256" key="1">
    <source>
        <dbReference type="SAM" id="MobiDB-lite"/>
    </source>
</evidence>
<accession>A0A0R3TSX1</accession>
<dbReference type="WBParaSite" id="HNAJ_0001077301-mRNA-1">
    <property type="protein sequence ID" value="HNAJ_0001077301-mRNA-1"/>
    <property type="gene ID" value="HNAJ_0001077301"/>
</dbReference>